<dbReference type="EMBL" id="UINC01006335">
    <property type="protein sequence ID" value="SVA26923.1"/>
    <property type="molecule type" value="Genomic_DNA"/>
</dbReference>
<name>A0A381UJG5_9ZZZZ</name>
<organism evidence="2">
    <name type="scientific">marine metagenome</name>
    <dbReference type="NCBI Taxonomy" id="408172"/>
    <lineage>
        <taxon>unclassified sequences</taxon>
        <taxon>metagenomes</taxon>
        <taxon>ecological metagenomes</taxon>
    </lineage>
</organism>
<proteinExistence type="predicted"/>
<evidence type="ECO:0000256" key="1">
    <source>
        <dbReference type="SAM" id="Phobius"/>
    </source>
</evidence>
<protein>
    <submittedName>
        <fullName evidence="2">Uncharacterized protein</fullName>
    </submittedName>
</protein>
<evidence type="ECO:0000313" key="2">
    <source>
        <dbReference type="EMBL" id="SVA26923.1"/>
    </source>
</evidence>
<gene>
    <name evidence="2" type="ORF">METZ01_LOCUS79777</name>
</gene>
<accession>A0A381UJG5</accession>
<keyword evidence="1" id="KW-0812">Transmembrane</keyword>
<sequence>MEEDNKTITTLGVFFLGIAVVVLVLIFLSIYIQSIY</sequence>
<keyword evidence="1" id="KW-1133">Transmembrane helix</keyword>
<keyword evidence="1" id="KW-0472">Membrane</keyword>
<feature type="transmembrane region" description="Helical" evidence="1">
    <location>
        <begin position="12"/>
        <end position="32"/>
    </location>
</feature>
<reference evidence="2" key="1">
    <citation type="submission" date="2018-05" db="EMBL/GenBank/DDBJ databases">
        <authorList>
            <person name="Lanie J.A."/>
            <person name="Ng W.-L."/>
            <person name="Kazmierczak K.M."/>
            <person name="Andrzejewski T.M."/>
            <person name="Davidsen T.M."/>
            <person name="Wayne K.J."/>
            <person name="Tettelin H."/>
            <person name="Glass J.I."/>
            <person name="Rusch D."/>
            <person name="Podicherti R."/>
            <person name="Tsui H.-C.T."/>
            <person name="Winkler M.E."/>
        </authorList>
    </citation>
    <scope>NUCLEOTIDE SEQUENCE</scope>
</reference>
<dbReference type="AlphaFoldDB" id="A0A381UJG5"/>